<keyword evidence="1" id="KW-0805">Transcription regulation</keyword>
<dbReference type="InterPro" id="IPR018060">
    <property type="entry name" value="HTH_AraC"/>
</dbReference>
<dbReference type="PANTHER" id="PTHR46796">
    <property type="entry name" value="HTH-TYPE TRANSCRIPTIONAL ACTIVATOR RHAS-RELATED"/>
    <property type="match status" value="1"/>
</dbReference>
<evidence type="ECO:0000256" key="2">
    <source>
        <dbReference type="ARBA" id="ARBA00023125"/>
    </source>
</evidence>
<dbReference type="SMART" id="SM00342">
    <property type="entry name" value="HTH_ARAC"/>
    <property type="match status" value="1"/>
</dbReference>
<feature type="domain" description="HTH araC/xylS-type" evidence="4">
    <location>
        <begin position="157"/>
        <end position="253"/>
    </location>
</feature>
<protein>
    <submittedName>
        <fullName evidence="5">Helix-turn-helix domain-containing protein</fullName>
    </submittedName>
</protein>
<proteinExistence type="predicted"/>
<dbReference type="RefSeq" id="WP_237877110.1">
    <property type="nucleotide sequence ID" value="NZ_JAKLTR010000030.1"/>
</dbReference>
<comment type="caution">
    <text evidence="5">The sequence shown here is derived from an EMBL/GenBank/DDBJ whole genome shotgun (WGS) entry which is preliminary data.</text>
</comment>
<dbReference type="InterPro" id="IPR050204">
    <property type="entry name" value="AraC_XylS_family_regulators"/>
</dbReference>
<dbReference type="InterPro" id="IPR009057">
    <property type="entry name" value="Homeodomain-like_sf"/>
</dbReference>
<keyword evidence="2" id="KW-0238">DNA-binding</keyword>
<gene>
    <name evidence="5" type="ORF">LZZ85_27140</name>
</gene>
<evidence type="ECO:0000259" key="4">
    <source>
        <dbReference type="PROSITE" id="PS01124"/>
    </source>
</evidence>
<accession>A0ABS9L0B0</accession>
<dbReference type="PANTHER" id="PTHR46796:SF13">
    <property type="entry name" value="HTH-TYPE TRANSCRIPTIONAL ACTIVATOR RHAS"/>
    <property type="match status" value="1"/>
</dbReference>
<reference evidence="5" key="1">
    <citation type="submission" date="2022-01" db="EMBL/GenBank/DDBJ databases">
        <authorList>
            <person name="Jo J.-H."/>
            <person name="Im W.-T."/>
        </authorList>
    </citation>
    <scope>NUCLEOTIDE SEQUENCE</scope>
    <source>
        <strain evidence="5">NA20</strain>
    </source>
</reference>
<evidence type="ECO:0000256" key="1">
    <source>
        <dbReference type="ARBA" id="ARBA00023015"/>
    </source>
</evidence>
<evidence type="ECO:0000313" key="6">
    <source>
        <dbReference type="Proteomes" id="UP001165367"/>
    </source>
</evidence>
<dbReference type="Pfam" id="PF12833">
    <property type="entry name" value="HTH_18"/>
    <property type="match status" value="1"/>
</dbReference>
<name>A0ABS9L0B0_9BACT</name>
<dbReference type="Proteomes" id="UP001165367">
    <property type="component" value="Unassembled WGS sequence"/>
</dbReference>
<dbReference type="EMBL" id="JAKLTR010000030">
    <property type="protein sequence ID" value="MCG2618008.1"/>
    <property type="molecule type" value="Genomic_DNA"/>
</dbReference>
<dbReference type="PROSITE" id="PS01124">
    <property type="entry name" value="HTH_ARAC_FAMILY_2"/>
    <property type="match status" value="1"/>
</dbReference>
<evidence type="ECO:0000313" key="5">
    <source>
        <dbReference type="EMBL" id="MCG2618008.1"/>
    </source>
</evidence>
<organism evidence="5 6">
    <name type="scientific">Terrimonas ginsenosidimutans</name>
    <dbReference type="NCBI Taxonomy" id="2908004"/>
    <lineage>
        <taxon>Bacteria</taxon>
        <taxon>Pseudomonadati</taxon>
        <taxon>Bacteroidota</taxon>
        <taxon>Chitinophagia</taxon>
        <taxon>Chitinophagales</taxon>
        <taxon>Chitinophagaceae</taxon>
        <taxon>Terrimonas</taxon>
    </lineage>
</organism>
<dbReference type="Gene3D" id="1.10.10.60">
    <property type="entry name" value="Homeodomain-like"/>
    <property type="match status" value="1"/>
</dbReference>
<sequence length="257" mass="29217">MKFETIIPCERLRPYIRQFVISESSGEQAYQVFPGTGLVLGFQYRGSLSVIRDKEKMTLSGAGITGILDSVRSFKSHAETGTVLVYFTETGLGNFTVCPANELFDLSISLDNIFDKQKVRQAEEKLAAATTDQQRIAIMERFFLLQLKDIQQDHVIKDAVRLICANKGSVQMAALSKKLLISQSPLEKRFRKLVGASPKKFASIIRFHSVLNDLNEQKSLMDICHEHKFFDQAHFIKDFRRYTGTTPQLYQKKSQIP</sequence>
<dbReference type="SUPFAM" id="SSF46689">
    <property type="entry name" value="Homeodomain-like"/>
    <property type="match status" value="1"/>
</dbReference>
<keyword evidence="3" id="KW-0804">Transcription</keyword>
<evidence type="ECO:0000256" key="3">
    <source>
        <dbReference type="ARBA" id="ARBA00023163"/>
    </source>
</evidence>
<keyword evidence="6" id="KW-1185">Reference proteome</keyword>